<proteinExistence type="predicted"/>
<dbReference type="EMBL" id="CAJVPT010004011">
    <property type="protein sequence ID" value="CAG8503185.1"/>
    <property type="molecule type" value="Genomic_DNA"/>
</dbReference>
<evidence type="ECO:0000313" key="2">
    <source>
        <dbReference type="Proteomes" id="UP000789525"/>
    </source>
</evidence>
<accession>A0ACA9L245</accession>
<reference evidence="1" key="1">
    <citation type="submission" date="2021-06" db="EMBL/GenBank/DDBJ databases">
        <authorList>
            <person name="Kallberg Y."/>
            <person name="Tangrot J."/>
            <person name="Rosling A."/>
        </authorList>
    </citation>
    <scope>NUCLEOTIDE SEQUENCE</scope>
    <source>
        <strain evidence="1">CL356</strain>
    </source>
</reference>
<feature type="non-terminal residue" evidence="1">
    <location>
        <position position="526"/>
    </location>
</feature>
<name>A0ACA9L245_9GLOM</name>
<keyword evidence="2" id="KW-1185">Reference proteome</keyword>
<comment type="caution">
    <text evidence="1">The sequence shown here is derived from an EMBL/GenBank/DDBJ whole genome shotgun (WGS) entry which is preliminary data.</text>
</comment>
<dbReference type="Proteomes" id="UP000789525">
    <property type="component" value="Unassembled WGS sequence"/>
</dbReference>
<evidence type="ECO:0000313" key="1">
    <source>
        <dbReference type="EMBL" id="CAG8503185.1"/>
    </source>
</evidence>
<protein>
    <submittedName>
        <fullName evidence="1">4923_t:CDS:1</fullName>
    </submittedName>
</protein>
<gene>
    <name evidence="1" type="ORF">ACOLOM_LOCUS2892</name>
</gene>
<sequence>MGDESEYFDDFNQPFGSKAQNEIEGCMPIAATQISNLTSEPFPNLPTASGNQKETQKDEQTFIQQSSYNVNNIPSSVDPLFNFGEAIGDSHSSGVASSSTSLSLPFSQTPVIPITQSDDKDEIIYFVGLQVDLVDQPNAISEKMKNGTYVVDYSLLNMPAYIPPSVENIGDPNVDYFYDVSSSMPFSASSEIFDLIGGSTDAETVKRSWNRMLLEHSVDFVHVLSLKGLFLYCSVSCRRILEYDPDELVGRNLSTFCHPSDIVYVMRELKESSSGAEDVTLAYRIRRKNSGYMWIEAHGKLHSEKGKGRKCVILSARERPVYKLQQKYLQISDDTHKYEFWSKLSADGLFLYVSSVCQNLLGLSAEELVGVSLYNHVKPEHATDISRALVQANNGIPNSLNRQIQKKNGQYIEVLLTFYPGDSGQTNNKPSFIICQIKEAIPELGKRQSLLSSQPFLTSASSSDSVETGERANENIFEELSTTKGTSWQYELHQMRSANKKLRAELEAVKNSKKKRKKRIVSSSNK</sequence>
<organism evidence="1 2">
    <name type="scientific">Acaulospora colombiana</name>
    <dbReference type="NCBI Taxonomy" id="27376"/>
    <lineage>
        <taxon>Eukaryota</taxon>
        <taxon>Fungi</taxon>
        <taxon>Fungi incertae sedis</taxon>
        <taxon>Mucoromycota</taxon>
        <taxon>Glomeromycotina</taxon>
        <taxon>Glomeromycetes</taxon>
        <taxon>Diversisporales</taxon>
        <taxon>Acaulosporaceae</taxon>
        <taxon>Acaulospora</taxon>
    </lineage>
</organism>